<protein>
    <submittedName>
        <fullName evidence="3">Uncharacterized protein</fullName>
    </submittedName>
</protein>
<feature type="region of interest" description="Disordered" evidence="1">
    <location>
        <begin position="1"/>
        <end position="23"/>
    </location>
</feature>
<accession>A0A919JXP7</accession>
<keyword evidence="2" id="KW-0472">Membrane</keyword>
<dbReference type="EMBL" id="BOMV01000049">
    <property type="protein sequence ID" value="GIE96673.1"/>
    <property type="molecule type" value="Genomic_DNA"/>
</dbReference>
<evidence type="ECO:0000256" key="1">
    <source>
        <dbReference type="SAM" id="MobiDB-lite"/>
    </source>
</evidence>
<feature type="transmembrane region" description="Helical" evidence="2">
    <location>
        <begin position="51"/>
        <end position="74"/>
    </location>
</feature>
<name>A0A919JXP7_9ACTN</name>
<feature type="transmembrane region" description="Helical" evidence="2">
    <location>
        <begin position="108"/>
        <end position="130"/>
    </location>
</feature>
<sequence length="138" mass="14397">MTERHEPWPVSAPPVPSSAASAAVPMPVTRPPSGLFPGMPPRPVYREPHPIAAAPVLSGLGCTLLWFGLFGSLAEGLAGYAWWTIVAAVTAWAVALVLTLIGDRGVAVGIALASGLGLSIAVGFVGARWITTYDWPLW</sequence>
<reference evidence="3" key="1">
    <citation type="submission" date="2021-01" db="EMBL/GenBank/DDBJ databases">
        <title>Whole genome shotgun sequence of Actinoplanes rishiriensis NBRC 108556.</title>
        <authorList>
            <person name="Komaki H."/>
            <person name="Tamura T."/>
        </authorList>
    </citation>
    <scope>NUCLEOTIDE SEQUENCE</scope>
    <source>
        <strain evidence="3">NBRC 108556</strain>
    </source>
</reference>
<evidence type="ECO:0000256" key="2">
    <source>
        <dbReference type="SAM" id="Phobius"/>
    </source>
</evidence>
<comment type="caution">
    <text evidence="3">The sequence shown here is derived from an EMBL/GenBank/DDBJ whole genome shotgun (WGS) entry which is preliminary data.</text>
</comment>
<keyword evidence="2" id="KW-0812">Transmembrane</keyword>
<evidence type="ECO:0000313" key="4">
    <source>
        <dbReference type="Proteomes" id="UP000636960"/>
    </source>
</evidence>
<dbReference type="AlphaFoldDB" id="A0A919JXP7"/>
<keyword evidence="4" id="KW-1185">Reference proteome</keyword>
<evidence type="ECO:0000313" key="3">
    <source>
        <dbReference type="EMBL" id="GIE96673.1"/>
    </source>
</evidence>
<gene>
    <name evidence="3" type="ORF">Ari01nite_41380</name>
</gene>
<feature type="transmembrane region" description="Helical" evidence="2">
    <location>
        <begin position="80"/>
        <end position="101"/>
    </location>
</feature>
<keyword evidence="2" id="KW-1133">Transmembrane helix</keyword>
<organism evidence="3 4">
    <name type="scientific">Paractinoplanes rishiriensis</name>
    <dbReference type="NCBI Taxonomy" id="1050105"/>
    <lineage>
        <taxon>Bacteria</taxon>
        <taxon>Bacillati</taxon>
        <taxon>Actinomycetota</taxon>
        <taxon>Actinomycetes</taxon>
        <taxon>Micromonosporales</taxon>
        <taxon>Micromonosporaceae</taxon>
        <taxon>Paractinoplanes</taxon>
    </lineage>
</organism>
<dbReference type="Proteomes" id="UP000636960">
    <property type="component" value="Unassembled WGS sequence"/>
</dbReference>
<proteinExistence type="predicted"/>